<comment type="function">
    <text evidence="6">Responsible for synthesis of pseudouridine from uracil.</text>
</comment>
<evidence type="ECO:0000256" key="5">
    <source>
        <dbReference type="PROSITE-ProRule" id="PRU00182"/>
    </source>
</evidence>
<dbReference type="AlphaFoldDB" id="A0A3P3EVK0"/>
<accession>A0A3P3EVK0</accession>
<dbReference type="NCBIfam" id="TIGR00005">
    <property type="entry name" value="rluA_subfam"/>
    <property type="match status" value="1"/>
</dbReference>
<feature type="domain" description="Pseudouridine synthase RsuA/RluA-like" evidence="8">
    <location>
        <begin position="108"/>
        <end position="263"/>
    </location>
</feature>
<dbReference type="InterPro" id="IPR036986">
    <property type="entry name" value="S4_RNA-bd_sf"/>
</dbReference>
<evidence type="ECO:0000256" key="2">
    <source>
        <dbReference type="ARBA" id="ARBA00023235"/>
    </source>
</evidence>
<organism evidence="10 11">
    <name type="scientific">Variovorax beijingensis</name>
    <dbReference type="NCBI Taxonomy" id="2496117"/>
    <lineage>
        <taxon>Bacteria</taxon>
        <taxon>Pseudomonadati</taxon>
        <taxon>Pseudomonadota</taxon>
        <taxon>Betaproteobacteria</taxon>
        <taxon>Burkholderiales</taxon>
        <taxon>Comamonadaceae</taxon>
        <taxon>Variovorax</taxon>
    </lineage>
</organism>
<feature type="compositionally biased region" description="Acidic residues" evidence="7">
    <location>
        <begin position="1"/>
        <end position="13"/>
    </location>
</feature>
<comment type="caution">
    <text evidence="10">The sequence shown here is derived from an EMBL/GenBank/DDBJ whole genome shotgun (WGS) entry which is preliminary data.</text>
</comment>
<comment type="catalytic activity">
    <reaction evidence="6">
        <text>a uridine in RNA = a pseudouridine in RNA</text>
        <dbReference type="Rhea" id="RHEA:48348"/>
        <dbReference type="Rhea" id="RHEA-COMP:12068"/>
        <dbReference type="Rhea" id="RHEA-COMP:12069"/>
        <dbReference type="ChEBI" id="CHEBI:65314"/>
        <dbReference type="ChEBI" id="CHEBI:65315"/>
    </reaction>
</comment>
<evidence type="ECO:0000259" key="9">
    <source>
        <dbReference type="Pfam" id="PF01479"/>
    </source>
</evidence>
<dbReference type="Gene3D" id="3.10.290.10">
    <property type="entry name" value="RNA-binding S4 domain"/>
    <property type="match status" value="1"/>
</dbReference>
<gene>
    <name evidence="10" type="ORF">EH244_06765</name>
</gene>
<dbReference type="Pfam" id="PF00849">
    <property type="entry name" value="PseudoU_synth_2"/>
    <property type="match status" value="1"/>
</dbReference>
<dbReference type="PANTHER" id="PTHR21600:SF44">
    <property type="entry name" value="RIBOSOMAL LARGE SUBUNIT PSEUDOURIDINE SYNTHASE D"/>
    <property type="match status" value="1"/>
</dbReference>
<evidence type="ECO:0000259" key="8">
    <source>
        <dbReference type="Pfam" id="PF00849"/>
    </source>
</evidence>
<keyword evidence="5" id="KW-0694">RNA-binding</keyword>
<dbReference type="CDD" id="cd00165">
    <property type="entry name" value="S4"/>
    <property type="match status" value="1"/>
</dbReference>
<reference evidence="10 11" key="1">
    <citation type="submission" date="2018-11" db="EMBL/GenBank/DDBJ databases">
        <title>The genome of Variovorax sp T529.</title>
        <authorList>
            <person name="Gao J."/>
        </authorList>
    </citation>
    <scope>NUCLEOTIDE SEQUENCE [LARGE SCALE GENOMIC DNA]</scope>
    <source>
        <strain evidence="10 11">T529</strain>
    </source>
</reference>
<dbReference type="GO" id="GO:0160140">
    <property type="term" value="F:23S rRNA pseudouridine(1911/1915/1917) synthase activity"/>
    <property type="evidence" value="ECO:0007669"/>
    <property type="project" value="UniProtKB-EC"/>
</dbReference>
<protein>
    <recommendedName>
        <fullName evidence="6">Pseudouridine synthase</fullName>
        <ecNumber evidence="6">5.4.99.-</ecNumber>
    </recommendedName>
</protein>
<dbReference type="SUPFAM" id="SSF55120">
    <property type="entry name" value="Pseudouridine synthase"/>
    <property type="match status" value="1"/>
</dbReference>
<name>A0A3P3EVK0_9BURK</name>
<feature type="active site" evidence="4">
    <location>
        <position position="154"/>
    </location>
</feature>
<feature type="region of interest" description="Disordered" evidence="7">
    <location>
        <begin position="1"/>
        <end position="28"/>
    </location>
</feature>
<comment type="similarity">
    <text evidence="1 6">Belongs to the pseudouridine synthase RluA family.</text>
</comment>
<proteinExistence type="inferred from homology"/>
<evidence type="ECO:0000256" key="7">
    <source>
        <dbReference type="SAM" id="MobiDB-lite"/>
    </source>
</evidence>
<dbReference type="Gene3D" id="3.30.2350.10">
    <property type="entry name" value="Pseudouridine synthase"/>
    <property type="match status" value="1"/>
</dbReference>
<dbReference type="EC" id="5.4.99.-" evidence="6"/>
<dbReference type="SUPFAM" id="SSF55174">
    <property type="entry name" value="Alpha-L RNA-binding motif"/>
    <property type="match status" value="1"/>
</dbReference>
<dbReference type="PROSITE" id="PS01129">
    <property type="entry name" value="PSI_RLU"/>
    <property type="match status" value="1"/>
</dbReference>
<dbReference type="Proteomes" id="UP000271590">
    <property type="component" value="Unassembled WGS sequence"/>
</dbReference>
<sequence>MAPDSAEADEGADPVESSELRPFTVGQAEHGQRLDRALAALVPEFSRNYLQQLIEAGAVELQGRTLLKASATVRVGQTGRIELRPTPQSQAFRPEAMDIVTVHEDEHLRVIDKPAGLVVHPAPGHWSGTLLNGLLALDPKAALLPRAGIVHRLDRDTSGLMVVARTRAAMDAMVALIAAREVKRQYLALGHKPWAGAAARQVDAPIGRDPRNRLRMAVVDLERHAGKTARTLIERLDSNAQACAVRCTLETGRTHQIRVHMASIGHPLIGDALYGGAPAAGLGRQALHAFRLAFVHPVTQAALELRSLPPADLVQAFQALGLDYNRA</sequence>
<dbReference type="GO" id="GO:0003723">
    <property type="term" value="F:RNA binding"/>
    <property type="evidence" value="ECO:0007669"/>
    <property type="project" value="UniProtKB-KW"/>
</dbReference>
<evidence type="ECO:0000256" key="4">
    <source>
        <dbReference type="PIRSR" id="PIRSR606225-1"/>
    </source>
</evidence>
<dbReference type="InterPro" id="IPR006145">
    <property type="entry name" value="PsdUridine_synth_RsuA/RluA"/>
</dbReference>
<dbReference type="EMBL" id="RQXU01000003">
    <property type="protein sequence ID" value="RRH90444.1"/>
    <property type="molecule type" value="Genomic_DNA"/>
</dbReference>
<feature type="domain" description="RNA-binding S4" evidence="9">
    <location>
        <begin position="32"/>
        <end position="77"/>
    </location>
</feature>
<dbReference type="InterPro" id="IPR006224">
    <property type="entry name" value="PsdUridine_synth_RluA-like_CS"/>
</dbReference>
<evidence type="ECO:0000313" key="10">
    <source>
        <dbReference type="EMBL" id="RRH90444.1"/>
    </source>
</evidence>
<dbReference type="GO" id="GO:0000455">
    <property type="term" value="P:enzyme-directed rRNA pseudouridine synthesis"/>
    <property type="evidence" value="ECO:0007669"/>
    <property type="project" value="UniProtKB-ARBA"/>
</dbReference>
<dbReference type="InterPro" id="IPR006225">
    <property type="entry name" value="PsdUridine_synth_RluC/D"/>
</dbReference>
<evidence type="ECO:0000256" key="1">
    <source>
        <dbReference type="ARBA" id="ARBA00010876"/>
    </source>
</evidence>
<dbReference type="CDD" id="cd02869">
    <property type="entry name" value="PseudoU_synth_RluA_like"/>
    <property type="match status" value="1"/>
</dbReference>
<dbReference type="PANTHER" id="PTHR21600">
    <property type="entry name" value="MITOCHONDRIAL RNA PSEUDOURIDINE SYNTHASE"/>
    <property type="match status" value="1"/>
</dbReference>
<evidence type="ECO:0000256" key="6">
    <source>
        <dbReference type="RuleBase" id="RU362028"/>
    </source>
</evidence>
<comment type="catalytic activity">
    <reaction evidence="3">
        <text>uridine(1911/1915/1917) in 23S rRNA = pseudouridine(1911/1915/1917) in 23S rRNA</text>
        <dbReference type="Rhea" id="RHEA:42524"/>
        <dbReference type="Rhea" id="RHEA-COMP:10097"/>
        <dbReference type="Rhea" id="RHEA-COMP:10098"/>
        <dbReference type="ChEBI" id="CHEBI:65314"/>
        <dbReference type="ChEBI" id="CHEBI:65315"/>
        <dbReference type="EC" id="5.4.99.23"/>
    </reaction>
</comment>
<keyword evidence="2 6" id="KW-0413">Isomerase</keyword>
<dbReference type="InterPro" id="IPR002942">
    <property type="entry name" value="S4_RNA-bd"/>
</dbReference>
<evidence type="ECO:0000313" key="11">
    <source>
        <dbReference type="Proteomes" id="UP000271590"/>
    </source>
</evidence>
<dbReference type="PROSITE" id="PS50889">
    <property type="entry name" value="S4"/>
    <property type="match status" value="1"/>
</dbReference>
<evidence type="ECO:0000256" key="3">
    <source>
        <dbReference type="ARBA" id="ARBA00036882"/>
    </source>
</evidence>
<dbReference type="Pfam" id="PF01479">
    <property type="entry name" value="S4"/>
    <property type="match status" value="1"/>
</dbReference>
<dbReference type="InterPro" id="IPR050188">
    <property type="entry name" value="RluA_PseudoU_synthase"/>
</dbReference>
<dbReference type="InterPro" id="IPR020103">
    <property type="entry name" value="PsdUridine_synth_cat_dom_sf"/>
</dbReference>
<dbReference type="RefSeq" id="WP_124957663.1">
    <property type="nucleotide sequence ID" value="NZ_RQXU01000003.1"/>
</dbReference>